<evidence type="ECO:0000313" key="6">
    <source>
        <dbReference type="Proteomes" id="UP000011087"/>
    </source>
</evidence>
<dbReference type="PaxDb" id="55529-EKX44955"/>
<feature type="region of interest" description="Disordered" evidence="2">
    <location>
        <begin position="616"/>
        <end position="649"/>
    </location>
</feature>
<feature type="coiled-coil region" evidence="1">
    <location>
        <begin position="102"/>
        <end position="161"/>
    </location>
</feature>
<dbReference type="AlphaFoldDB" id="L1JA40"/>
<gene>
    <name evidence="4" type="ORF">GUITHDRAFT_108999</name>
</gene>
<dbReference type="CDD" id="cd00136">
    <property type="entry name" value="PDZ_canonical"/>
    <property type="match status" value="1"/>
</dbReference>
<proteinExistence type="predicted"/>
<reference evidence="6" key="2">
    <citation type="submission" date="2012-11" db="EMBL/GenBank/DDBJ databases">
        <authorList>
            <person name="Kuo A."/>
            <person name="Curtis B.A."/>
            <person name="Tanifuji G."/>
            <person name="Burki F."/>
            <person name="Gruber A."/>
            <person name="Irimia M."/>
            <person name="Maruyama S."/>
            <person name="Arias M.C."/>
            <person name="Ball S.G."/>
            <person name="Gile G.H."/>
            <person name="Hirakawa Y."/>
            <person name="Hopkins J.F."/>
            <person name="Rensing S.A."/>
            <person name="Schmutz J."/>
            <person name="Symeonidi A."/>
            <person name="Elias M."/>
            <person name="Eveleigh R.J."/>
            <person name="Herman E.K."/>
            <person name="Klute M.J."/>
            <person name="Nakayama T."/>
            <person name="Obornik M."/>
            <person name="Reyes-Prieto A."/>
            <person name="Armbrust E.V."/>
            <person name="Aves S.J."/>
            <person name="Beiko R.G."/>
            <person name="Coutinho P."/>
            <person name="Dacks J.B."/>
            <person name="Durnford D.G."/>
            <person name="Fast N.M."/>
            <person name="Green B.R."/>
            <person name="Grisdale C."/>
            <person name="Hempe F."/>
            <person name="Henrissat B."/>
            <person name="Hoppner M.P."/>
            <person name="Ishida K.-I."/>
            <person name="Kim E."/>
            <person name="Koreny L."/>
            <person name="Kroth P.G."/>
            <person name="Liu Y."/>
            <person name="Malik S.-B."/>
            <person name="Maier U.G."/>
            <person name="McRose D."/>
            <person name="Mock T."/>
            <person name="Neilson J.A."/>
            <person name="Onodera N.T."/>
            <person name="Poole A.M."/>
            <person name="Pritham E.J."/>
            <person name="Richards T.A."/>
            <person name="Rocap G."/>
            <person name="Roy S.W."/>
            <person name="Sarai C."/>
            <person name="Schaack S."/>
            <person name="Shirato S."/>
            <person name="Slamovits C.H."/>
            <person name="Spencer D.F."/>
            <person name="Suzuki S."/>
            <person name="Worden A.Z."/>
            <person name="Zauner S."/>
            <person name="Barry K."/>
            <person name="Bell C."/>
            <person name="Bharti A.K."/>
            <person name="Crow J.A."/>
            <person name="Grimwood J."/>
            <person name="Kramer R."/>
            <person name="Lindquist E."/>
            <person name="Lucas S."/>
            <person name="Salamov A."/>
            <person name="McFadden G.I."/>
            <person name="Lane C.E."/>
            <person name="Keeling P.J."/>
            <person name="Gray M.W."/>
            <person name="Grigoriev I.V."/>
            <person name="Archibald J.M."/>
        </authorList>
    </citation>
    <scope>NUCLEOTIDE SEQUENCE</scope>
    <source>
        <strain evidence="6">CCMP2712</strain>
    </source>
</reference>
<feature type="region of interest" description="Disordered" evidence="2">
    <location>
        <begin position="306"/>
        <end position="371"/>
    </location>
</feature>
<dbReference type="SUPFAM" id="SSF50156">
    <property type="entry name" value="PDZ domain-like"/>
    <property type="match status" value="2"/>
</dbReference>
<dbReference type="RefSeq" id="XP_005831935.1">
    <property type="nucleotide sequence ID" value="XM_005831878.1"/>
</dbReference>
<evidence type="ECO:0000256" key="2">
    <source>
        <dbReference type="SAM" id="MobiDB-lite"/>
    </source>
</evidence>
<feature type="domain" description="PDZ" evidence="3">
    <location>
        <begin position="519"/>
        <end position="598"/>
    </location>
</feature>
<keyword evidence="1" id="KW-0175">Coiled coil</keyword>
<dbReference type="GeneID" id="17301756"/>
<dbReference type="Gene3D" id="2.30.42.10">
    <property type="match status" value="2"/>
</dbReference>
<feature type="compositionally biased region" description="Basic and acidic residues" evidence="2">
    <location>
        <begin position="335"/>
        <end position="344"/>
    </location>
</feature>
<dbReference type="Proteomes" id="UP000011087">
    <property type="component" value="Unassembled WGS sequence"/>
</dbReference>
<feature type="compositionally biased region" description="Basic and acidic residues" evidence="2">
    <location>
        <begin position="495"/>
        <end position="508"/>
    </location>
</feature>
<dbReference type="EMBL" id="JH993001">
    <property type="protein sequence ID" value="EKX44955.1"/>
    <property type="molecule type" value="Genomic_DNA"/>
</dbReference>
<evidence type="ECO:0000259" key="3">
    <source>
        <dbReference type="SMART" id="SM00228"/>
    </source>
</evidence>
<dbReference type="EnsemblProtists" id="EKX44955">
    <property type="protein sequence ID" value="EKX44955"/>
    <property type="gene ID" value="GUITHDRAFT_108999"/>
</dbReference>
<feature type="compositionally biased region" description="Basic and acidic residues" evidence="2">
    <location>
        <begin position="636"/>
        <end position="647"/>
    </location>
</feature>
<keyword evidence="6" id="KW-1185">Reference proteome</keyword>
<dbReference type="SMART" id="SM00228">
    <property type="entry name" value="PDZ"/>
    <property type="match status" value="2"/>
</dbReference>
<feature type="region of interest" description="Disordered" evidence="2">
    <location>
        <begin position="462"/>
        <end position="508"/>
    </location>
</feature>
<evidence type="ECO:0000313" key="4">
    <source>
        <dbReference type="EMBL" id="EKX44955.1"/>
    </source>
</evidence>
<organism evidence="4">
    <name type="scientific">Guillardia theta (strain CCMP2712)</name>
    <name type="common">Cryptophyte</name>
    <dbReference type="NCBI Taxonomy" id="905079"/>
    <lineage>
        <taxon>Eukaryota</taxon>
        <taxon>Cryptophyceae</taxon>
        <taxon>Pyrenomonadales</taxon>
        <taxon>Geminigeraceae</taxon>
        <taxon>Guillardia</taxon>
    </lineage>
</organism>
<feature type="domain" description="PDZ" evidence="3">
    <location>
        <begin position="375"/>
        <end position="454"/>
    </location>
</feature>
<dbReference type="KEGG" id="gtt:GUITHDRAFT_108999"/>
<accession>L1JA40</accession>
<protein>
    <recommendedName>
        <fullName evidence="3">PDZ domain-containing protein</fullName>
    </recommendedName>
</protein>
<evidence type="ECO:0000313" key="5">
    <source>
        <dbReference type="EnsemblProtists" id="EKX44955"/>
    </source>
</evidence>
<dbReference type="HOGENOM" id="CLU_403595_0_0_1"/>
<dbReference type="InterPro" id="IPR036034">
    <property type="entry name" value="PDZ_sf"/>
</dbReference>
<name>L1JA40_GUITC</name>
<reference evidence="5" key="3">
    <citation type="submission" date="2016-03" db="UniProtKB">
        <authorList>
            <consortium name="EnsemblProtists"/>
        </authorList>
    </citation>
    <scope>IDENTIFICATION</scope>
</reference>
<evidence type="ECO:0000256" key="1">
    <source>
        <dbReference type="SAM" id="Coils"/>
    </source>
</evidence>
<dbReference type="InterPro" id="IPR001478">
    <property type="entry name" value="PDZ"/>
</dbReference>
<sequence>MLTAMRSARSKHLLAFLIDERFRDLDSSAKDSRKLEALIEETFLQQSQRRDLMSEQEPQLESSQPVRAVQAKFLQSATLPAGALRKSPTVSGASDLIRGETESAKDEEIRLLKSKIAALEKNQTAWIHCLQQFLFATIFDSSRQEEQRQRLEEKLRQAIKKNKDGKVSKAKILRLKFPSDWKLVPELTLTEVRGGSSTCYLSSADLLSREVTCDVELTGRRLGMSFQCNVSISVGVHGELQASFLNDTHSCLIVRFLRDPKVDVYTSGTQVSWANVPMPIRDAVDAEIRRHVENILRKALNPPATLSFQLSPSEDSAAPPRHVETNSPAATRAGSDLRKQRQDEGASCVMPASSPVRAAAGGEGGRGATSTITEGSIGLTVGRVDEGAPLQILSVAKGSAAAKSMLIHKFDELVEIGTQQVSDARLEVVADLLRWPAGLDRSARMIQLTLRRQRALAYANIEQLRPDEDNPSEESSGGGSDWQEKPSSVRRQSSGKRESKASKKEESHRLPANELIEFESLGMTVEIGALDGVTRIRKFKYGGPAEQSELLLIGDEVVMIDRQKVPGNISAAATRLRRMAEMIAGSKRLVEVTVRRKGAWGGSETVANVNLLSCPNESSSEGSDYVFVDSGDSADEDAKRRSEEIRRRNVARQSQQQLYRHLTGRNFINELSGMVTEAIESL</sequence>
<reference evidence="4 6" key="1">
    <citation type="journal article" date="2012" name="Nature">
        <title>Algal genomes reveal evolutionary mosaicism and the fate of nucleomorphs.</title>
        <authorList>
            <consortium name="DOE Joint Genome Institute"/>
            <person name="Curtis B.A."/>
            <person name="Tanifuji G."/>
            <person name="Burki F."/>
            <person name="Gruber A."/>
            <person name="Irimia M."/>
            <person name="Maruyama S."/>
            <person name="Arias M.C."/>
            <person name="Ball S.G."/>
            <person name="Gile G.H."/>
            <person name="Hirakawa Y."/>
            <person name="Hopkins J.F."/>
            <person name="Kuo A."/>
            <person name="Rensing S.A."/>
            <person name="Schmutz J."/>
            <person name="Symeonidi A."/>
            <person name="Elias M."/>
            <person name="Eveleigh R.J."/>
            <person name="Herman E.K."/>
            <person name="Klute M.J."/>
            <person name="Nakayama T."/>
            <person name="Obornik M."/>
            <person name="Reyes-Prieto A."/>
            <person name="Armbrust E.V."/>
            <person name="Aves S.J."/>
            <person name="Beiko R.G."/>
            <person name="Coutinho P."/>
            <person name="Dacks J.B."/>
            <person name="Durnford D.G."/>
            <person name="Fast N.M."/>
            <person name="Green B.R."/>
            <person name="Grisdale C.J."/>
            <person name="Hempel F."/>
            <person name="Henrissat B."/>
            <person name="Hoppner M.P."/>
            <person name="Ishida K."/>
            <person name="Kim E."/>
            <person name="Koreny L."/>
            <person name="Kroth P.G."/>
            <person name="Liu Y."/>
            <person name="Malik S.B."/>
            <person name="Maier U.G."/>
            <person name="McRose D."/>
            <person name="Mock T."/>
            <person name="Neilson J.A."/>
            <person name="Onodera N.T."/>
            <person name="Poole A.M."/>
            <person name="Pritham E.J."/>
            <person name="Richards T.A."/>
            <person name="Rocap G."/>
            <person name="Roy S.W."/>
            <person name="Sarai C."/>
            <person name="Schaack S."/>
            <person name="Shirato S."/>
            <person name="Slamovits C.H."/>
            <person name="Spencer D.F."/>
            <person name="Suzuki S."/>
            <person name="Worden A.Z."/>
            <person name="Zauner S."/>
            <person name="Barry K."/>
            <person name="Bell C."/>
            <person name="Bharti A.K."/>
            <person name="Crow J.A."/>
            <person name="Grimwood J."/>
            <person name="Kramer R."/>
            <person name="Lindquist E."/>
            <person name="Lucas S."/>
            <person name="Salamov A."/>
            <person name="McFadden G.I."/>
            <person name="Lane C.E."/>
            <person name="Keeling P.J."/>
            <person name="Gray M.W."/>
            <person name="Grigoriev I.V."/>
            <person name="Archibald J.M."/>
        </authorList>
    </citation>
    <scope>NUCLEOTIDE SEQUENCE</scope>
    <source>
        <strain evidence="4 6">CCMP2712</strain>
    </source>
</reference>